<keyword evidence="2" id="KW-0963">Cytoplasm</keyword>
<dbReference type="AlphaFoldDB" id="D6Z0X5"/>
<sequence length="352" mass="37606">MTNQPDHDNSPLLLGIKLGTARTAVVSSRGYRQLTPSVVGYPRDIIAIRLLGKTQVFGDQALAHKSALVLYHPLRDGLAADSGKSNYNAGSELLQQIISEARQGESGDISAVIAVPARTSPAARQTLQQMAAQFCRNALILPEPYLVAYHLNRLANCLLVDIGAGGVTVCAIKGSAPLPQDQAVLPRGGDYLDQQLQALVNQHHQGLHISLTQARQIKEQYGYVGAAPEQVQLTLRAKGKPGLYDLTDELGAVCGSIVPEVVEQLASLLPSFDPEDQETALQHIYLTGGGSRIRRLAGMIAEGMHEYGPVRVSCVDEPEYGGAEGALQLAAELPPADWQEFGLANRLPEAGS</sequence>
<dbReference type="OrthoDB" id="245310at2"/>
<reference evidence="6" key="1">
    <citation type="submission" date="2010-02" db="EMBL/GenBank/DDBJ databases">
        <title>Complete sequence of Desulfurivibrio alkaliphilus AHT2.</title>
        <authorList>
            <consortium name="US DOE Joint Genome Institute"/>
            <person name="Pitluck S."/>
            <person name="Chertkov O."/>
            <person name="Detter J.C."/>
            <person name="Han C."/>
            <person name="Tapia R."/>
            <person name="Larimer F."/>
            <person name="Land M."/>
            <person name="Hauser L."/>
            <person name="Kyrpides N."/>
            <person name="Mikhailova N."/>
            <person name="Sorokin D.Y."/>
            <person name="Muyzer G."/>
            <person name="Woyke T."/>
        </authorList>
    </citation>
    <scope>NUCLEOTIDE SEQUENCE [LARGE SCALE GENOMIC DNA]</scope>
    <source>
        <strain evidence="6">DSM 19089 / UNIQEM U267 / AHT2</strain>
    </source>
</reference>
<dbReference type="Gene3D" id="3.30.420.40">
    <property type="match status" value="2"/>
</dbReference>
<evidence type="ECO:0000313" key="6">
    <source>
        <dbReference type="Proteomes" id="UP000001508"/>
    </source>
</evidence>
<dbReference type="STRING" id="589865.DaAHT2_2571"/>
<name>D6Z0X5_DESAT</name>
<dbReference type="Proteomes" id="UP000001508">
    <property type="component" value="Chromosome"/>
</dbReference>
<dbReference type="RefSeq" id="WP_013164745.1">
    <property type="nucleotide sequence ID" value="NC_014216.1"/>
</dbReference>
<dbReference type="eggNOG" id="COG1077">
    <property type="taxonomic scope" value="Bacteria"/>
</dbReference>
<evidence type="ECO:0000256" key="3">
    <source>
        <dbReference type="ARBA" id="ARBA00022741"/>
    </source>
</evidence>
<dbReference type="InterPro" id="IPR043129">
    <property type="entry name" value="ATPase_NBD"/>
</dbReference>
<comment type="subcellular location">
    <subcellularLocation>
        <location evidence="1">Cytoplasm</location>
    </subcellularLocation>
</comment>
<organism evidence="5 6">
    <name type="scientific">Desulfurivibrio alkaliphilus (strain DSM 19089 / UNIQEM U267 / AHT2)</name>
    <dbReference type="NCBI Taxonomy" id="589865"/>
    <lineage>
        <taxon>Bacteria</taxon>
        <taxon>Pseudomonadati</taxon>
        <taxon>Thermodesulfobacteriota</taxon>
        <taxon>Desulfobulbia</taxon>
        <taxon>Desulfobulbales</taxon>
        <taxon>Desulfobulbaceae</taxon>
        <taxon>Desulfurivibrio</taxon>
    </lineage>
</organism>
<evidence type="ECO:0000256" key="1">
    <source>
        <dbReference type="ARBA" id="ARBA00004496"/>
    </source>
</evidence>
<dbReference type="GO" id="GO:0005737">
    <property type="term" value="C:cytoplasm"/>
    <property type="evidence" value="ECO:0007669"/>
    <property type="project" value="UniProtKB-SubCell"/>
</dbReference>
<dbReference type="SUPFAM" id="SSF53067">
    <property type="entry name" value="Actin-like ATPase domain"/>
    <property type="match status" value="2"/>
</dbReference>
<dbReference type="KEGG" id="dak:DaAHT2_2571"/>
<keyword evidence="6" id="KW-1185">Reference proteome</keyword>
<dbReference type="Pfam" id="PF06723">
    <property type="entry name" value="MreB_Mbl"/>
    <property type="match status" value="1"/>
</dbReference>
<evidence type="ECO:0000256" key="2">
    <source>
        <dbReference type="ARBA" id="ARBA00022490"/>
    </source>
</evidence>
<evidence type="ECO:0000313" key="5">
    <source>
        <dbReference type="EMBL" id="ADH87235.1"/>
    </source>
</evidence>
<dbReference type="GO" id="GO:0005524">
    <property type="term" value="F:ATP binding"/>
    <property type="evidence" value="ECO:0007669"/>
    <property type="project" value="UniProtKB-KW"/>
</dbReference>
<dbReference type="HOGENOM" id="CLU_052037_3_0_7"/>
<evidence type="ECO:0000256" key="4">
    <source>
        <dbReference type="ARBA" id="ARBA00022840"/>
    </source>
</evidence>
<dbReference type="CDD" id="cd24009">
    <property type="entry name" value="ASKHA_NBD_MamK"/>
    <property type="match status" value="1"/>
</dbReference>
<dbReference type="InterPro" id="IPR056546">
    <property type="entry name" value="MreB_MamK-like"/>
</dbReference>
<accession>D6Z0X5</accession>
<proteinExistence type="predicted"/>
<dbReference type="PRINTS" id="PR00301">
    <property type="entry name" value="HEATSHOCK70"/>
</dbReference>
<keyword evidence="4" id="KW-0067">ATP-binding</keyword>
<dbReference type="PANTHER" id="PTHR42749">
    <property type="entry name" value="CELL SHAPE-DETERMINING PROTEIN MREB"/>
    <property type="match status" value="1"/>
</dbReference>
<dbReference type="SMART" id="SM00268">
    <property type="entry name" value="ACTIN"/>
    <property type="match status" value="1"/>
</dbReference>
<protein>
    <submittedName>
        <fullName evidence="5">Actin/actin family protein</fullName>
    </submittedName>
</protein>
<gene>
    <name evidence="5" type="ordered locus">DaAHT2_2571</name>
</gene>
<keyword evidence="3" id="KW-0547">Nucleotide-binding</keyword>
<dbReference type="InParanoid" id="D6Z0X5"/>
<dbReference type="EMBL" id="CP001940">
    <property type="protein sequence ID" value="ADH87235.1"/>
    <property type="molecule type" value="Genomic_DNA"/>
</dbReference>
<dbReference type="InterPro" id="IPR004000">
    <property type="entry name" value="Actin"/>
</dbReference>
<dbReference type="PANTHER" id="PTHR42749:SF1">
    <property type="entry name" value="CELL SHAPE-DETERMINING PROTEIN MREB"/>
    <property type="match status" value="1"/>
</dbReference>